<evidence type="ECO:0000256" key="2">
    <source>
        <dbReference type="ARBA" id="ARBA00022695"/>
    </source>
</evidence>
<comment type="caution">
    <text evidence="4">The sequence shown here is derived from an EMBL/GenBank/DDBJ whole genome shotgun (WGS) entry which is preliminary data.</text>
</comment>
<evidence type="ECO:0000313" key="5">
    <source>
        <dbReference type="Proteomes" id="UP000749311"/>
    </source>
</evidence>
<gene>
    <name evidence="4" type="ORF">FB473_001479</name>
</gene>
<keyword evidence="2 4" id="KW-0548">Nucleotidyltransferase</keyword>
<dbReference type="EC" id="2.7.7.24" evidence="4"/>
<name>A0ABX0SFZ1_9ACTN</name>
<dbReference type="InterPro" id="IPR029044">
    <property type="entry name" value="Nucleotide-diphossugar_trans"/>
</dbReference>
<sequence length="279" mass="29394">MTGVQPTKAVVLARGLGTRMRRAGTALSAAQARIADMGLKAMMPIGQEEQAGIGGRPFVDYVISALADAGIIDVCLVIGPEHQLVRDYYTAVRPERVAIHYAEQTEPLGTGDAVRAAEAFAGDDRFVMVNSDNYYSASSLRLLAAAPGTALVGFDAATMVARSNIPAERLASFAIVDTDAHGHLVDILEKPSPDELRARGEHALVSMNCFLFSPSIFPACASIGRSPRGEYEIVDAVRALVSAGEAVSVVRADDAVLDLSGRSDVPAVMAALDGQDVRL</sequence>
<dbReference type="RefSeq" id="WP_167166071.1">
    <property type="nucleotide sequence ID" value="NZ_BAAAOO010000015.1"/>
</dbReference>
<dbReference type="CDD" id="cd04181">
    <property type="entry name" value="NTP_transferase"/>
    <property type="match status" value="1"/>
</dbReference>
<evidence type="ECO:0000256" key="1">
    <source>
        <dbReference type="ARBA" id="ARBA00022679"/>
    </source>
</evidence>
<organism evidence="4 5">
    <name type="scientific">Brooklawnia cerclae</name>
    <dbReference type="NCBI Taxonomy" id="349934"/>
    <lineage>
        <taxon>Bacteria</taxon>
        <taxon>Bacillati</taxon>
        <taxon>Actinomycetota</taxon>
        <taxon>Actinomycetes</taxon>
        <taxon>Propionibacteriales</taxon>
        <taxon>Propionibacteriaceae</taxon>
        <taxon>Brooklawnia</taxon>
    </lineage>
</organism>
<dbReference type="Gene3D" id="3.90.550.10">
    <property type="entry name" value="Spore Coat Polysaccharide Biosynthesis Protein SpsA, Chain A"/>
    <property type="match status" value="1"/>
</dbReference>
<keyword evidence="1 4" id="KW-0808">Transferase</keyword>
<dbReference type="Proteomes" id="UP000749311">
    <property type="component" value="Unassembled WGS sequence"/>
</dbReference>
<dbReference type="PANTHER" id="PTHR43584:SF8">
    <property type="entry name" value="N-ACETYLMURAMATE ALPHA-1-PHOSPHATE URIDYLYLTRANSFERASE"/>
    <property type="match status" value="1"/>
</dbReference>
<protein>
    <submittedName>
        <fullName evidence="4">Glucose-1-phosphate thymidylyltransferase</fullName>
        <ecNumber evidence="4">2.7.7.24</ecNumber>
    </submittedName>
</protein>
<reference evidence="4 5" key="1">
    <citation type="submission" date="2020-02" db="EMBL/GenBank/DDBJ databases">
        <title>Sequencing the genomes of 1000 actinobacteria strains.</title>
        <authorList>
            <person name="Klenk H.-P."/>
        </authorList>
    </citation>
    <scope>NUCLEOTIDE SEQUENCE [LARGE SCALE GENOMIC DNA]</scope>
    <source>
        <strain evidence="4 5">DSM 19609</strain>
    </source>
</reference>
<dbReference type="PANTHER" id="PTHR43584">
    <property type="entry name" value="NUCLEOTIDYL TRANSFERASE"/>
    <property type="match status" value="1"/>
</dbReference>
<accession>A0ABX0SFZ1</accession>
<feature type="domain" description="Nucleotidyl transferase" evidence="3">
    <location>
        <begin position="53"/>
        <end position="250"/>
    </location>
</feature>
<dbReference type="InterPro" id="IPR005835">
    <property type="entry name" value="NTP_transferase_dom"/>
</dbReference>
<dbReference type="SUPFAM" id="SSF53448">
    <property type="entry name" value="Nucleotide-diphospho-sugar transferases"/>
    <property type="match status" value="1"/>
</dbReference>
<dbReference type="GO" id="GO:0008879">
    <property type="term" value="F:glucose-1-phosphate thymidylyltransferase activity"/>
    <property type="evidence" value="ECO:0007669"/>
    <property type="project" value="UniProtKB-EC"/>
</dbReference>
<proteinExistence type="predicted"/>
<dbReference type="Pfam" id="PF00483">
    <property type="entry name" value="NTP_transferase"/>
    <property type="match status" value="1"/>
</dbReference>
<keyword evidence="5" id="KW-1185">Reference proteome</keyword>
<evidence type="ECO:0000259" key="3">
    <source>
        <dbReference type="Pfam" id="PF00483"/>
    </source>
</evidence>
<dbReference type="InterPro" id="IPR050065">
    <property type="entry name" value="GlmU-like"/>
</dbReference>
<evidence type="ECO:0000313" key="4">
    <source>
        <dbReference type="EMBL" id="NIH56834.1"/>
    </source>
</evidence>
<dbReference type="EMBL" id="JAAMOZ010000001">
    <property type="protein sequence ID" value="NIH56834.1"/>
    <property type="molecule type" value="Genomic_DNA"/>
</dbReference>